<gene>
    <name evidence="2" type="ORF">SOCEGT47_026160</name>
</gene>
<protein>
    <recommendedName>
        <fullName evidence="4">Secreted protein</fullName>
    </recommendedName>
</protein>
<evidence type="ECO:0000313" key="3">
    <source>
        <dbReference type="Proteomes" id="UP000295781"/>
    </source>
</evidence>
<evidence type="ECO:0008006" key="4">
    <source>
        <dbReference type="Google" id="ProtNLM"/>
    </source>
</evidence>
<sequence>MIQPKTGTGMMRRFVQSLCTVVAGLTGCALLMTAAPAEAQEIQLTGPLAGAPAVRRLRLHRDGRFEIAPGASFTLLDEYQRTIMPGLRLTYHLTDWLGIGAWGGYGFQYSTGLTDELQRVAIDQRNCAERSFTKACQLTRVNLTRGDLTEDQLGRIQWVAAPQVTVVPFRGKLALFAELFVDTDVSFFAGPAFIGVQERKQCTTNCAETFGLESRMAFAPTFGLGWNFYPGDFIGFGVEWRALPFSWNTSGFDNRGLGTDEAFPDRKVDDKDREFHFTSMVTVNVSVQLPATIKSTE</sequence>
<proteinExistence type="predicted"/>
<dbReference type="Proteomes" id="UP000295781">
    <property type="component" value="Chromosome"/>
</dbReference>
<reference evidence="2 3" key="1">
    <citation type="submission" date="2015-09" db="EMBL/GenBank/DDBJ databases">
        <title>Sorangium comparison.</title>
        <authorList>
            <person name="Zaburannyi N."/>
            <person name="Bunk B."/>
            <person name="Overmann J."/>
            <person name="Mueller R."/>
        </authorList>
    </citation>
    <scope>NUCLEOTIDE SEQUENCE [LARGE SCALE GENOMIC DNA]</scope>
    <source>
        <strain evidence="2 3">So ceGT47</strain>
    </source>
</reference>
<evidence type="ECO:0000313" key="2">
    <source>
        <dbReference type="EMBL" id="AUX22115.1"/>
    </source>
</evidence>
<dbReference type="PROSITE" id="PS51257">
    <property type="entry name" value="PROKAR_LIPOPROTEIN"/>
    <property type="match status" value="1"/>
</dbReference>
<evidence type="ECO:0000256" key="1">
    <source>
        <dbReference type="SAM" id="SignalP"/>
    </source>
</evidence>
<name>A0A4P2PYX9_SORCE</name>
<keyword evidence="1" id="KW-0732">Signal</keyword>
<feature type="signal peptide" evidence="1">
    <location>
        <begin position="1"/>
        <end position="39"/>
    </location>
</feature>
<dbReference type="AlphaFoldDB" id="A0A4P2PYX9"/>
<feature type="chain" id="PRO_5020933680" description="Secreted protein" evidence="1">
    <location>
        <begin position="40"/>
        <end position="297"/>
    </location>
</feature>
<organism evidence="2 3">
    <name type="scientific">Sorangium cellulosum</name>
    <name type="common">Polyangium cellulosum</name>
    <dbReference type="NCBI Taxonomy" id="56"/>
    <lineage>
        <taxon>Bacteria</taxon>
        <taxon>Pseudomonadati</taxon>
        <taxon>Myxococcota</taxon>
        <taxon>Polyangia</taxon>
        <taxon>Polyangiales</taxon>
        <taxon>Polyangiaceae</taxon>
        <taxon>Sorangium</taxon>
    </lineage>
</organism>
<accession>A0A4P2PYX9</accession>
<dbReference type="EMBL" id="CP012670">
    <property type="protein sequence ID" value="AUX22115.1"/>
    <property type="molecule type" value="Genomic_DNA"/>
</dbReference>